<proteinExistence type="predicted"/>
<evidence type="ECO:0000259" key="3">
    <source>
        <dbReference type="PROSITE" id="PS50014"/>
    </source>
</evidence>
<dbReference type="Gene3D" id="1.20.920.10">
    <property type="entry name" value="Bromodomain-like"/>
    <property type="match status" value="1"/>
</dbReference>
<evidence type="ECO:0000256" key="2">
    <source>
        <dbReference type="PROSITE-ProRule" id="PRU00035"/>
    </source>
</evidence>
<dbReference type="PANTHER" id="PTHR15398">
    <property type="entry name" value="BROMODOMAIN-CONTAINING PROTEIN 8"/>
    <property type="match status" value="1"/>
</dbReference>
<dbReference type="PROSITE" id="PS50014">
    <property type="entry name" value="BROMODOMAIN_2"/>
    <property type="match status" value="1"/>
</dbReference>
<organism evidence="4 5">
    <name type="scientific">Trichodelitschia bisporula</name>
    <dbReference type="NCBI Taxonomy" id="703511"/>
    <lineage>
        <taxon>Eukaryota</taxon>
        <taxon>Fungi</taxon>
        <taxon>Dikarya</taxon>
        <taxon>Ascomycota</taxon>
        <taxon>Pezizomycotina</taxon>
        <taxon>Dothideomycetes</taxon>
        <taxon>Dothideomycetes incertae sedis</taxon>
        <taxon>Phaeotrichales</taxon>
        <taxon>Phaeotrichaceae</taxon>
        <taxon>Trichodelitschia</taxon>
    </lineage>
</organism>
<evidence type="ECO:0000256" key="1">
    <source>
        <dbReference type="ARBA" id="ARBA00023117"/>
    </source>
</evidence>
<dbReference type="Pfam" id="PF00439">
    <property type="entry name" value="Bromodomain"/>
    <property type="match status" value="1"/>
</dbReference>
<dbReference type="Proteomes" id="UP000799640">
    <property type="component" value="Unassembled WGS sequence"/>
</dbReference>
<evidence type="ECO:0000313" key="4">
    <source>
        <dbReference type="EMBL" id="KAF2404879.1"/>
    </source>
</evidence>
<dbReference type="InterPro" id="IPR001487">
    <property type="entry name" value="Bromodomain"/>
</dbReference>
<dbReference type="OrthoDB" id="21449at2759"/>
<dbReference type="AlphaFoldDB" id="A0A6G1I9Y2"/>
<keyword evidence="1 2" id="KW-0103">Bromodomain</keyword>
<keyword evidence="5" id="KW-1185">Reference proteome</keyword>
<dbReference type="EMBL" id="ML996687">
    <property type="protein sequence ID" value="KAF2404879.1"/>
    <property type="molecule type" value="Genomic_DNA"/>
</dbReference>
<reference evidence="4" key="1">
    <citation type="journal article" date="2020" name="Stud. Mycol.">
        <title>101 Dothideomycetes genomes: a test case for predicting lifestyles and emergence of pathogens.</title>
        <authorList>
            <person name="Haridas S."/>
            <person name="Albert R."/>
            <person name="Binder M."/>
            <person name="Bloem J."/>
            <person name="Labutti K."/>
            <person name="Salamov A."/>
            <person name="Andreopoulos B."/>
            <person name="Baker S."/>
            <person name="Barry K."/>
            <person name="Bills G."/>
            <person name="Bluhm B."/>
            <person name="Cannon C."/>
            <person name="Castanera R."/>
            <person name="Culley D."/>
            <person name="Daum C."/>
            <person name="Ezra D."/>
            <person name="Gonzalez J."/>
            <person name="Henrissat B."/>
            <person name="Kuo A."/>
            <person name="Liang C."/>
            <person name="Lipzen A."/>
            <person name="Lutzoni F."/>
            <person name="Magnuson J."/>
            <person name="Mondo S."/>
            <person name="Nolan M."/>
            <person name="Ohm R."/>
            <person name="Pangilinan J."/>
            <person name="Park H.-J."/>
            <person name="Ramirez L."/>
            <person name="Alfaro M."/>
            <person name="Sun H."/>
            <person name="Tritt A."/>
            <person name="Yoshinaga Y."/>
            <person name="Zwiers L.-H."/>
            <person name="Turgeon B."/>
            <person name="Goodwin S."/>
            <person name="Spatafora J."/>
            <person name="Crous P."/>
            <person name="Grigoriev I."/>
        </authorList>
    </citation>
    <scope>NUCLEOTIDE SEQUENCE</scope>
    <source>
        <strain evidence="4">CBS 262.69</strain>
    </source>
</reference>
<dbReference type="GO" id="GO:0035267">
    <property type="term" value="C:NuA4 histone acetyltransferase complex"/>
    <property type="evidence" value="ECO:0007669"/>
    <property type="project" value="TreeGrafter"/>
</dbReference>
<name>A0A6G1I9Y2_9PEZI</name>
<feature type="non-terminal residue" evidence="4">
    <location>
        <position position="1"/>
    </location>
</feature>
<dbReference type="InterPro" id="IPR036427">
    <property type="entry name" value="Bromodomain-like_sf"/>
</dbReference>
<sequence length="175" mass="19114">PTKKPNNVLIMRNFPRLSNPVMNDILSHKHASLFSNPVRERDAEGYRDMIRRPQDLKSIKAAINAGARAALQILNDAAAEQAGPEGAPGRVERYEALIRSGAGFGVGGPMLSMPATPELVPPLGIVNSAQMERELMRMFANAVMFNPGEEDVVRDAREMFESVSVAMGSVRSVER</sequence>
<dbReference type="GO" id="GO:0006325">
    <property type="term" value="P:chromatin organization"/>
    <property type="evidence" value="ECO:0007669"/>
    <property type="project" value="UniProtKB-ARBA"/>
</dbReference>
<accession>A0A6G1I9Y2</accession>
<dbReference type="PANTHER" id="PTHR15398:SF4">
    <property type="entry name" value="BROMODOMAIN-CONTAINING PROTEIN 8 ISOFORM X1"/>
    <property type="match status" value="1"/>
</dbReference>
<evidence type="ECO:0000313" key="5">
    <source>
        <dbReference type="Proteomes" id="UP000799640"/>
    </source>
</evidence>
<dbReference type="SUPFAM" id="SSF47370">
    <property type="entry name" value="Bromodomain"/>
    <property type="match status" value="1"/>
</dbReference>
<gene>
    <name evidence="4" type="ORF">EJ06DRAFT_458006</name>
</gene>
<protein>
    <recommendedName>
        <fullName evidence="3">Bromo domain-containing protein</fullName>
    </recommendedName>
</protein>
<feature type="non-terminal residue" evidence="4">
    <location>
        <position position="175"/>
    </location>
</feature>
<feature type="domain" description="Bromo" evidence="3">
    <location>
        <begin position="26"/>
        <end position="153"/>
    </location>
</feature>